<evidence type="ECO:0000256" key="7">
    <source>
        <dbReference type="ARBA" id="ARBA00037888"/>
    </source>
</evidence>
<dbReference type="PANTHER" id="PTHR43795:SF6">
    <property type="entry name" value="1-AMINOCYCLOPROPANE-1-CARBOXYLATE SYNTHASE 6"/>
    <property type="match status" value="1"/>
</dbReference>
<feature type="domain" description="Aminotransferase class I/classII large" evidence="10">
    <location>
        <begin position="49"/>
        <end position="259"/>
    </location>
</feature>
<dbReference type="Proteomes" id="UP001157006">
    <property type="component" value="Chromosome 6"/>
</dbReference>
<evidence type="ECO:0000313" key="11">
    <source>
        <dbReference type="EMBL" id="CAI8619498.1"/>
    </source>
</evidence>
<dbReference type="InterPro" id="IPR050478">
    <property type="entry name" value="Ethylene_sulfur-biosynth"/>
</dbReference>
<keyword evidence="4" id="KW-0949">S-adenosyl-L-methionine</keyword>
<dbReference type="GO" id="GO:0008483">
    <property type="term" value="F:transaminase activity"/>
    <property type="evidence" value="ECO:0007669"/>
    <property type="project" value="TreeGrafter"/>
</dbReference>
<reference evidence="11 12" key="1">
    <citation type="submission" date="2023-01" db="EMBL/GenBank/DDBJ databases">
        <authorList>
            <person name="Kreplak J."/>
        </authorList>
    </citation>
    <scope>NUCLEOTIDE SEQUENCE [LARGE SCALE GENOMIC DNA]</scope>
</reference>
<keyword evidence="5" id="KW-0663">Pyridoxal phosphate</keyword>
<name>A0AAV1BCS2_VICFA</name>
<evidence type="ECO:0000256" key="2">
    <source>
        <dbReference type="ARBA" id="ARBA00011738"/>
    </source>
</evidence>
<dbReference type="AlphaFoldDB" id="A0AAV1BCS2"/>
<dbReference type="GO" id="GO:0016847">
    <property type="term" value="F:1-aminocyclopropane-1-carboxylate synthase activity"/>
    <property type="evidence" value="ECO:0007669"/>
    <property type="project" value="UniProtKB-EC"/>
</dbReference>
<sequence length="450" mass="50888">MEVMNLDQPQLLSKIAIGDGHGETSSYFDGWKAYDKDPFHPSKNPHGVIQMGLAENQLTADLVQNWIMDNPEASICTLEGVHNFKHMANFQDYHGLPEFRNAVAKFMSRTRGNRVTFDPDRIVMSGGATGAHEATAFCLANPGEAFLVPTPYYPGFDRDLRWRTGVKLVPVICESSNNFKLTKQALEEAYEKAKQDNITIKGLLITNPSNPLGTVMDRNTLRTVISFINEKRIHLISDEIYAATVFSHPSFISIAEIIEHDTDIDRKMSSFGLVSTQTQYLMAKMLSDDEFVEKFLAESAKRLAQRYRVFTSGLIKVGIKCLQSNGGLFVWMDLRGLLKNATFESELELWRVIIHEVKINVSPGVSFHCSEPGWFRVCYANMDDRDVQIALQRIRSFVTQNNKEAMVSDKNSKPCWHSNLRLSLKSRRFDDIMMSPHSPIPQSPLVKATT</sequence>
<protein>
    <recommendedName>
        <fullName evidence="8">1-aminocyclopropane-1-carboxylate synthase</fullName>
        <ecNumber evidence="8">4.4.1.14</ecNumber>
    </recommendedName>
</protein>
<evidence type="ECO:0000313" key="12">
    <source>
        <dbReference type="Proteomes" id="UP001157006"/>
    </source>
</evidence>
<keyword evidence="6" id="KW-0456">Lyase</keyword>
<evidence type="ECO:0000256" key="1">
    <source>
        <dbReference type="ARBA" id="ARBA00001933"/>
    </source>
</evidence>
<dbReference type="EC" id="4.4.1.14" evidence="8"/>
<evidence type="ECO:0000256" key="5">
    <source>
        <dbReference type="ARBA" id="ARBA00022898"/>
    </source>
</evidence>
<dbReference type="InterPro" id="IPR004839">
    <property type="entry name" value="Aminotransferase_I/II_large"/>
</dbReference>
<gene>
    <name evidence="11" type="ORF">VFH_VI173840</name>
</gene>
<feature type="domain" description="Aminotransferase class I/classII large" evidence="10">
    <location>
        <begin position="266"/>
        <end position="394"/>
    </location>
</feature>
<dbReference type="PRINTS" id="PR00753">
    <property type="entry name" value="ACCSYNTHASE"/>
</dbReference>
<dbReference type="SUPFAM" id="SSF53383">
    <property type="entry name" value="PLP-dependent transferases"/>
    <property type="match status" value="1"/>
</dbReference>
<dbReference type="Pfam" id="PF00155">
    <property type="entry name" value="Aminotran_1_2"/>
    <property type="match status" value="2"/>
</dbReference>
<evidence type="ECO:0000256" key="6">
    <source>
        <dbReference type="ARBA" id="ARBA00023239"/>
    </source>
</evidence>
<dbReference type="GO" id="GO:0009693">
    <property type="term" value="P:ethylene biosynthetic process"/>
    <property type="evidence" value="ECO:0007669"/>
    <property type="project" value="UniProtKB-KW"/>
</dbReference>
<dbReference type="CDD" id="cd00609">
    <property type="entry name" value="AAT_like"/>
    <property type="match status" value="1"/>
</dbReference>
<organism evidence="11 12">
    <name type="scientific">Vicia faba</name>
    <name type="common">Broad bean</name>
    <name type="synonym">Faba vulgaris</name>
    <dbReference type="NCBI Taxonomy" id="3906"/>
    <lineage>
        <taxon>Eukaryota</taxon>
        <taxon>Viridiplantae</taxon>
        <taxon>Streptophyta</taxon>
        <taxon>Embryophyta</taxon>
        <taxon>Tracheophyta</taxon>
        <taxon>Spermatophyta</taxon>
        <taxon>Magnoliopsida</taxon>
        <taxon>eudicotyledons</taxon>
        <taxon>Gunneridae</taxon>
        <taxon>Pentapetalae</taxon>
        <taxon>rosids</taxon>
        <taxon>fabids</taxon>
        <taxon>Fabales</taxon>
        <taxon>Fabaceae</taxon>
        <taxon>Papilionoideae</taxon>
        <taxon>50 kb inversion clade</taxon>
        <taxon>NPAAA clade</taxon>
        <taxon>Hologalegina</taxon>
        <taxon>IRL clade</taxon>
        <taxon>Fabeae</taxon>
        <taxon>Vicia</taxon>
    </lineage>
</organism>
<dbReference type="GO" id="GO:0030170">
    <property type="term" value="F:pyridoxal phosphate binding"/>
    <property type="evidence" value="ECO:0007669"/>
    <property type="project" value="InterPro"/>
</dbReference>
<evidence type="ECO:0000256" key="9">
    <source>
        <dbReference type="ARBA" id="ARBA00049554"/>
    </source>
</evidence>
<comment type="pathway">
    <text evidence="7">Alkene biosynthesis; ethylene biosynthesis via S-adenosyl-L-methionine; ethylene from S-adenosyl-L-methionine: step 1/2.</text>
</comment>
<evidence type="ECO:0000259" key="10">
    <source>
        <dbReference type="Pfam" id="PF00155"/>
    </source>
</evidence>
<comment type="subunit">
    <text evidence="2">Homodimer.</text>
</comment>
<evidence type="ECO:0000256" key="4">
    <source>
        <dbReference type="ARBA" id="ARBA00022691"/>
    </source>
</evidence>
<proteinExistence type="predicted"/>
<dbReference type="Gene3D" id="3.90.1150.10">
    <property type="entry name" value="Aspartate Aminotransferase, domain 1"/>
    <property type="match status" value="2"/>
</dbReference>
<dbReference type="EMBL" id="OX451741">
    <property type="protein sequence ID" value="CAI8619498.1"/>
    <property type="molecule type" value="Genomic_DNA"/>
</dbReference>
<dbReference type="InterPro" id="IPR015422">
    <property type="entry name" value="PyrdxlP-dep_Trfase_small"/>
</dbReference>
<dbReference type="PANTHER" id="PTHR43795">
    <property type="entry name" value="BIFUNCTIONAL ASPARTATE AMINOTRANSFERASE AND GLUTAMATE/ASPARTATE-PREPHENATE AMINOTRANSFERASE-RELATED"/>
    <property type="match status" value="1"/>
</dbReference>
<dbReference type="InterPro" id="IPR015424">
    <property type="entry name" value="PyrdxlP-dep_Trfase"/>
</dbReference>
<evidence type="ECO:0000256" key="3">
    <source>
        <dbReference type="ARBA" id="ARBA00022666"/>
    </source>
</evidence>
<evidence type="ECO:0000256" key="8">
    <source>
        <dbReference type="ARBA" id="ARBA00039053"/>
    </source>
</evidence>
<dbReference type="Gene3D" id="3.40.640.10">
    <property type="entry name" value="Type I PLP-dependent aspartate aminotransferase-like (Major domain)"/>
    <property type="match status" value="2"/>
</dbReference>
<comment type="cofactor">
    <cofactor evidence="1">
        <name>pyridoxal 5'-phosphate</name>
        <dbReference type="ChEBI" id="CHEBI:597326"/>
    </cofactor>
</comment>
<comment type="catalytic activity">
    <reaction evidence="9">
        <text>S-adenosyl-L-methionine = 1-aminocyclopropane-1-carboxylate + S-methyl-5'-thioadenosine + H(+)</text>
        <dbReference type="Rhea" id="RHEA:21744"/>
        <dbReference type="ChEBI" id="CHEBI:15378"/>
        <dbReference type="ChEBI" id="CHEBI:17509"/>
        <dbReference type="ChEBI" id="CHEBI:58360"/>
        <dbReference type="ChEBI" id="CHEBI:59789"/>
        <dbReference type="EC" id="4.4.1.14"/>
    </reaction>
</comment>
<keyword evidence="3" id="KW-0266">Ethylene biosynthesis</keyword>
<accession>A0AAV1BCS2</accession>
<keyword evidence="12" id="KW-1185">Reference proteome</keyword>
<dbReference type="InterPro" id="IPR015421">
    <property type="entry name" value="PyrdxlP-dep_Trfase_major"/>
</dbReference>